<proteinExistence type="predicted"/>
<dbReference type="EMBL" id="KI669572">
    <property type="protein sequence ID" value="ETN14698.1"/>
    <property type="molecule type" value="Genomic_DNA"/>
</dbReference>
<evidence type="ECO:0000313" key="1">
    <source>
        <dbReference type="EMBL" id="ETN14698.1"/>
    </source>
</evidence>
<organism evidence="1 2">
    <name type="scientific">Phytophthora nicotianae (strain INRA-310)</name>
    <name type="common">Phytophthora parasitica</name>
    <dbReference type="NCBI Taxonomy" id="761204"/>
    <lineage>
        <taxon>Eukaryota</taxon>
        <taxon>Sar</taxon>
        <taxon>Stramenopiles</taxon>
        <taxon>Oomycota</taxon>
        <taxon>Peronosporomycetes</taxon>
        <taxon>Peronosporales</taxon>
        <taxon>Peronosporaceae</taxon>
        <taxon>Phytophthora</taxon>
    </lineage>
</organism>
<dbReference type="AlphaFoldDB" id="W2QNJ7"/>
<accession>W2QNJ7</accession>
<protein>
    <submittedName>
        <fullName evidence="1">Uncharacterized protein</fullName>
    </submittedName>
</protein>
<dbReference type="VEuPathDB" id="FungiDB:PPTG_22182"/>
<dbReference type="Proteomes" id="UP000018817">
    <property type="component" value="Unassembled WGS sequence"/>
</dbReference>
<dbReference type="GeneID" id="20190781"/>
<name>W2QNJ7_PHYN3</name>
<reference evidence="2" key="1">
    <citation type="submission" date="2011-12" db="EMBL/GenBank/DDBJ databases">
        <authorList>
            <consortium name="The Broad Institute Genome Sequencing Platform"/>
            <person name="Russ C."/>
            <person name="Tyler B."/>
            <person name="Panabieres F."/>
            <person name="Shan W."/>
            <person name="Tripathy S."/>
            <person name="Grunwald N."/>
            <person name="Machado M."/>
            <person name="Young S.K."/>
            <person name="Zeng Q."/>
            <person name="Gargeya S."/>
            <person name="Fitzgerald M."/>
            <person name="Haas B."/>
            <person name="Abouelleil A."/>
            <person name="Alvarado L."/>
            <person name="Arachchi H.M."/>
            <person name="Berlin A."/>
            <person name="Chapman S.B."/>
            <person name="Gearin G."/>
            <person name="Goldberg J."/>
            <person name="Griggs A."/>
            <person name="Gujja S."/>
            <person name="Hansen M."/>
            <person name="Heiman D."/>
            <person name="Howarth C."/>
            <person name="Larimer J."/>
            <person name="Lui A."/>
            <person name="MacDonald P.J.P."/>
            <person name="McCowen C."/>
            <person name="Montmayeur A."/>
            <person name="Murphy C."/>
            <person name="Neiman D."/>
            <person name="Pearson M."/>
            <person name="Priest M."/>
            <person name="Roberts A."/>
            <person name="Saif S."/>
            <person name="Shea T."/>
            <person name="Sisk P."/>
            <person name="Stolte C."/>
            <person name="Sykes S."/>
            <person name="Wortman J."/>
            <person name="Nusbaum C."/>
            <person name="Birren B."/>
        </authorList>
    </citation>
    <scope>NUCLEOTIDE SEQUENCE [LARGE SCALE GENOMIC DNA]</scope>
    <source>
        <strain evidence="2">INRA-310</strain>
    </source>
</reference>
<reference evidence="1 2" key="2">
    <citation type="submission" date="2013-11" db="EMBL/GenBank/DDBJ databases">
        <title>The Genome Sequence of Phytophthora parasitica INRA-310.</title>
        <authorList>
            <consortium name="The Broad Institute Genomics Platform"/>
            <person name="Russ C."/>
            <person name="Tyler B."/>
            <person name="Panabieres F."/>
            <person name="Shan W."/>
            <person name="Tripathy S."/>
            <person name="Grunwald N."/>
            <person name="Machado M."/>
            <person name="Johnson C.S."/>
            <person name="Arredondo F."/>
            <person name="Hong C."/>
            <person name="Coffey M."/>
            <person name="Young S.K."/>
            <person name="Zeng Q."/>
            <person name="Gargeya S."/>
            <person name="Fitzgerald M."/>
            <person name="Abouelleil A."/>
            <person name="Alvarado L."/>
            <person name="Chapman S.B."/>
            <person name="Gainer-Dewar J."/>
            <person name="Goldberg J."/>
            <person name="Griggs A."/>
            <person name="Gujja S."/>
            <person name="Hansen M."/>
            <person name="Howarth C."/>
            <person name="Imamovic A."/>
            <person name="Ireland A."/>
            <person name="Larimer J."/>
            <person name="McCowan C."/>
            <person name="Murphy C."/>
            <person name="Pearson M."/>
            <person name="Poon T.W."/>
            <person name="Priest M."/>
            <person name="Roberts A."/>
            <person name="Saif S."/>
            <person name="Shea T."/>
            <person name="Sykes S."/>
            <person name="Wortman J."/>
            <person name="Nusbaum C."/>
            <person name="Birren B."/>
        </authorList>
    </citation>
    <scope>NUCLEOTIDE SEQUENCE [LARGE SCALE GENOMIC DNA]</scope>
    <source>
        <strain evidence="1 2">INRA-310</strain>
    </source>
</reference>
<gene>
    <name evidence="1" type="ORF">PPTG_22182</name>
</gene>
<evidence type="ECO:0000313" key="2">
    <source>
        <dbReference type="Proteomes" id="UP000018817"/>
    </source>
</evidence>
<sequence length="88" mass="10183">MLTNNIKYYEALAIWKTEIFGQHRFTYLGKDKSHIEYIKTTYNNFLANVENNMRKTPTRHPSPPLAALPVTEIGTQYLPQQAIQQALS</sequence>
<dbReference type="RefSeq" id="XP_008900324.1">
    <property type="nucleotide sequence ID" value="XM_008902076.1"/>
</dbReference>